<protein>
    <submittedName>
        <fullName evidence="3">Uncharacterized protein</fullName>
    </submittedName>
</protein>
<keyword evidence="2" id="KW-0812">Transmembrane</keyword>
<feature type="region of interest" description="Disordered" evidence="1">
    <location>
        <begin position="1"/>
        <end position="42"/>
    </location>
</feature>
<reference evidence="3 4" key="1">
    <citation type="journal article" date="2019" name="PLoS ONE">
        <title>Comparative genome analysis indicates high evolutionary potential of pathogenicity genes in Colletotrichum tanaceti.</title>
        <authorList>
            <person name="Lelwala R.V."/>
            <person name="Korhonen P.K."/>
            <person name="Young N.D."/>
            <person name="Scott J.B."/>
            <person name="Ades P.A."/>
            <person name="Gasser R.B."/>
            <person name="Taylor P.W.J."/>
        </authorList>
    </citation>
    <scope>NUCLEOTIDE SEQUENCE [LARGE SCALE GENOMIC DNA]</scope>
    <source>
        <strain evidence="3">BRIP57314</strain>
    </source>
</reference>
<feature type="compositionally biased region" description="Low complexity" evidence="1">
    <location>
        <begin position="68"/>
        <end position="78"/>
    </location>
</feature>
<dbReference type="AlphaFoldDB" id="A0A4V6Y9B3"/>
<accession>A0A4V6Y9B3</accession>
<proteinExistence type="predicted"/>
<feature type="compositionally biased region" description="Basic and acidic residues" evidence="1">
    <location>
        <begin position="416"/>
        <end position="442"/>
    </location>
</feature>
<feature type="transmembrane region" description="Helical" evidence="2">
    <location>
        <begin position="628"/>
        <end position="647"/>
    </location>
</feature>
<feature type="compositionally biased region" description="Basic and acidic residues" evidence="1">
    <location>
        <begin position="19"/>
        <end position="35"/>
    </location>
</feature>
<evidence type="ECO:0000256" key="1">
    <source>
        <dbReference type="SAM" id="MobiDB-lite"/>
    </source>
</evidence>
<sequence length="656" mass="70091">MEKVDGALSPSASQGGHVEGSHGRKGLDPQRAEVHHGRRRIYRGPGGVSVPFVLELDLVNCPLIQPDSSSSSSSSSSSRRFTPSHSLHARPHDAPAVGQHADDHDALGGADGPGRLQLAQELEALAEPVGALVAQGGRPARGVHEVDDGGAEEVVDEDRVRRRVEAVGAAVGAREAGGGGGGGREGAEDEEHELGVLMVVVMMVLLVFGGVGVTVVGVGVDVGVTVVISVAATIALRRRWCLGGDGGKDAQKGRHRDEDRHLVREVELQDGLGRRVARETEAVVPGAEEGAEGVLACDENPDLLRNRKGFKGCREALTLPGERELGQVGRRALKGGVEAGDVDAAPGQRAVAAEDGDGGAVDDVEHPEGADLALRGLEPARRALVEGQHVQPQVDAHAGGHGGEDPAKVVAAQGERAPRQHREALDDPERRAPPAARQREALGELGEGVADHPGVGPRREGGARGDDGAVQERLVRRLVGVPAQEVGRRRVRRELVLAVDVVEEQPRHLVHEALLAAVREDLLRRRDHHHRRGLRRGRRRLWGRWEDRVDRVAGPRVRVVDDGHAVADVGPPEHHAQLLHGRLGFFLCRRRRRRRRRRRGPGALAGVGTAVSEGEDIVGGGGGDKAPIFYFIFIFFICGITSGKILFSPETEVWFY</sequence>
<dbReference type="EMBL" id="PJEX01000616">
    <property type="protein sequence ID" value="TKW49106.1"/>
    <property type="molecule type" value="Genomic_DNA"/>
</dbReference>
<keyword evidence="4" id="KW-1185">Reference proteome</keyword>
<gene>
    <name evidence="3" type="ORF">CTA1_4678</name>
</gene>
<organism evidence="3 4">
    <name type="scientific">Colletotrichum tanaceti</name>
    <dbReference type="NCBI Taxonomy" id="1306861"/>
    <lineage>
        <taxon>Eukaryota</taxon>
        <taxon>Fungi</taxon>
        <taxon>Dikarya</taxon>
        <taxon>Ascomycota</taxon>
        <taxon>Pezizomycotina</taxon>
        <taxon>Sordariomycetes</taxon>
        <taxon>Hypocreomycetidae</taxon>
        <taxon>Glomerellales</taxon>
        <taxon>Glomerellaceae</taxon>
        <taxon>Colletotrichum</taxon>
        <taxon>Colletotrichum destructivum species complex</taxon>
    </lineage>
</organism>
<feature type="compositionally biased region" description="Basic and acidic residues" evidence="1">
    <location>
        <begin position="457"/>
        <end position="467"/>
    </location>
</feature>
<keyword evidence="2" id="KW-1133">Transmembrane helix</keyword>
<feature type="region of interest" description="Disordered" evidence="1">
    <location>
        <begin position="66"/>
        <end position="113"/>
    </location>
</feature>
<keyword evidence="2" id="KW-0472">Membrane</keyword>
<evidence type="ECO:0000313" key="4">
    <source>
        <dbReference type="Proteomes" id="UP000310108"/>
    </source>
</evidence>
<dbReference type="Proteomes" id="UP000310108">
    <property type="component" value="Unassembled WGS sequence"/>
</dbReference>
<evidence type="ECO:0000313" key="3">
    <source>
        <dbReference type="EMBL" id="TKW49106.1"/>
    </source>
</evidence>
<name>A0A4V6Y9B3_9PEZI</name>
<evidence type="ECO:0000256" key="2">
    <source>
        <dbReference type="SAM" id="Phobius"/>
    </source>
</evidence>
<feature type="transmembrane region" description="Helical" evidence="2">
    <location>
        <begin position="218"/>
        <end position="236"/>
    </location>
</feature>
<feature type="region of interest" description="Disordered" evidence="1">
    <location>
        <begin position="411"/>
        <end position="468"/>
    </location>
</feature>
<comment type="caution">
    <text evidence="3">The sequence shown here is derived from an EMBL/GenBank/DDBJ whole genome shotgun (WGS) entry which is preliminary data.</text>
</comment>